<dbReference type="SMART" id="SM00966">
    <property type="entry name" value="SpoVT_AbrB"/>
    <property type="match status" value="1"/>
</dbReference>
<keyword evidence="4" id="KW-1185">Reference proteome</keyword>
<dbReference type="Proteomes" id="UP000288892">
    <property type="component" value="Unassembled WGS sequence"/>
</dbReference>
<reference evidence="3 4" key="1">
    <citation type="submission" date="2017-01" db="EMBL/GenBank/DDBJ databases">
        <title>The cable genome- insights into the physiology and evolution of filamentous bacteria capable of sulfide oxidation via long distance electron transfer.</title>
        <authorList>
            <person name="Schreiber L."/>
            <person name="Bjerg J.T."/>
            <person name="Boggild A."/>
            <person name="Van De Vossenberg J."/>
            <person name="Meysman F."/>
            <person name="Nielsen L.P."/>
            <person name="Schramm A."/>
            <person name="Kjeldsen K.U."/>
        </authorList>
    </citation>
    <scope>NUCLEOTIDE SEQUENCE [LARGE SCALE GENOMIC DNA]</scope>
    <source>
        <strain evidence="3">A5</strain>
    </source>
</reference>
<dbReference type="Gene3D" id="2.10.260.10">
    <property type="match status" value="1"/>
</dbReference>
<dbReference type="EMBL" id="MTKS01000051">
    <property type="protein sequence ID" value="RWX52006.1"/>
    <property type="molecule type" value="Genomic_DNA"/>
</dbReference>
<evidence type="ECO:0000259" key="2">
    <source>
        <dbReference type="PROSITE" id="PS51740"/>
    </source>
</evidence>
<evidence type="ECO:0000313" key="4">
    <source>
        <dbReference type="Proteomes" id="UP000288892"/>
    </source>
</evidence>
<dbReference type="InterPro" id="IPR037914">
    <property type="entry name" value="SpoVT-AbrB_sf"/>
</dbReference>
<dbReference type="Pfam" id="PF04014">
    <property type="entry name" value="MazE_antitoxin"/>
    <property type="match status" value="1"/>
</dbReference>
<keyword evidence="1" id="KW-0238">DNA-binding</keyword>
<dbReference type="AlphaFoldDB" id="A0A444JFY2"/>
<comment type="caution">
    <text evidence="3">The sequence shown here is derived from an EMBL/GenBank/DDBJ whole genome shotgun (WGS) entry which is preliminary data.</text>
</comment>
<accession>A0A444JFY2</accession>
<dbReference type="InterPro" id="IPR007159">
    <property type="entry name" value="SpoVT-AbrB_dom"/>
</dbReference>
<sequence length="252" mass="28773">MNSRPIALLLFLFWTTPVFSVDRNVENSSKEFSKHIDVTELDASLPSESLYDWLNGLAKKSEKVEWEFNDCGEQTGTEADRGRDFPKCLEGSIVSSTTHARMLGIQVYVGTWQRGFVGNPEVGLIYYTKPDQSFVEFKNLSTLKETVNSLLTFSPKYLQCNYHNQKEKPMRARVIKIGNSQGLRIPKPILEQTGIMDDVEIEVEKNQIIIRPVKNAREGWDAAFKTMGEQGDDKPLVDDSIATAWDDDEWQW</sequence>
<dbReference type="GO" id="GO:0003677">
    <property type="term" value="F:DNA binding"/>
    <property type="evidence" value="ECO:0007669"/>
    <property type="project" value="UniProtKB-UniRule"/>
</dbReference>
<feature type="domain" description="SpoVT-AbrB" evidence="2">
    <location>
        <begin position="172"/>
        <end position="215"/>
    </location>
</feature>
<gene>
    <name evidence="3" type="ORF">VU01_10515</name>
</gene>
<evidence type="ECO:0000313" key="3">
    <source>
        <dbReference type="EMBL" id="RWX52006.1"/>
    </source>
</evidence>
<proteinExistence type="predicted"/>
<evidence type="ECO:0000256" key="1">
    <source>
        <dbReference type="PROSITE-ProRule" id="PRU01076"/>
    </source>
</evidence>
<dbReference type="PROSITE" id="PS51740">
    <property type="entry name" value="SPOVT_ABRB"/>
    <property type="match status" value="1"/>
</dbReference>
<protein>
    <submittedName>
        <fullName evidence="3">Antitoxin component of the MazEF toxin-antitoxin module</fullName>
    </submittedName>
</protein>
<organism evidence="3 4">
    <name type="scientific">Candidatus Electrothrix marina</name>
    <dbReference type="NCBI Taxonomy" id="1859130"/>
    <lineage>
        <taxon>Bacteria</taxon>
        <taxon>Pseudomonadati</taxon>
        <taxon>Thermodesulfobacteriota</taxon>
        <taxon>Desulfobulbia</taxon>
        <taxon>Desulfobulbales</taxon>
        <taxon>Desulfobulbaceae</taxon>
        <taxon>Candidatus Electrothrix</taxon>
    </lineage>
</organism>
<name>A0A444JFY2_9BACT</name>
<dbReference type="SUPFAM" id="SSF89447">
    <property type="entry name" value="AbrB/MazE/MraZ-like"/>
    <property type="match status" value="1"/>
</dbReference>